<organism evidence="1 2">
    <name type="scientific">Microbacterium helvum</name>
    <dbReference type="NCBI Taxonomy" id="2773713"/>
    <lineage>
        <taxon>Bacteria</taxon>
        <taxon>Bacillati</taxon>
        <taxon>Actinomycetota</taxon>
        <taxon>Actinomycetes</taxon>
        <taxon>Micrococcales</taxon>
        <taxon>Microbacteriaceae</taxon>
        <taxon>Microbacterium</taxon>
    </lineage>
</organism>
<accession>A0ABR8NQ12</accession>
<dbReference type="NCBIfam" id="NF033832">
    <property type="entry name" value="sce7726_fam"/>
    <property type="match status" value="1"/>
</dbReference>
<proteinExistence type="predicted"/>
<evidence type="ECO:0000313" key="2">
    <source>
        <dbReference type="Proteomes" id="UP000598426"/>
    </source>
</evidence>
<dbReference type="RefSeq" id="WP_191172343.1">
    <property type="nucleotide sequence ID" value="NZ_JACXZS010000009.1"/>
</dbReference>
<sequence>MAPVTELEIRSAVHDAVVRDGLLHDLVIDEFVVGERGRIDIAVIGDHLFGYELKSDLDTLTRLPRQMDVFGDVFDYCTLVVTSRHLSRARQVLKRGWGLAVVDRTPEDTLIYRQIRRAQQRQSRDNLALARLLWRDEVLQALDSLGASAGYRSRTRDELTERLAAMTERDQLRAIVTNALTARQGWRVAKELHEGDAKSPHGGVSSRFLARRFLSQRR</sequence>
<dbReference type="EMBL" id="JACXZS010000009">
    <property type="protein sequence ID" value="MBD3942721.1"/>
    <property type="molecule type" value="Genomic_DNA"/>
</dbReference>
<reference evidence="1 2" key="1">
    <citation type="submission" date="2020-09" db="EMBL/GenBank/DDBJ databases">
        <title>Isolation and identification of active actinomycetes.</title>
        <authorList>
            <person name="Li X."/>
        </authorList>
    </citation>
    <scope>NUCLEOTIDE SEQUENCE [LARGE SCALE GENOMIC DNA]</scope>
    <source>
        <strain evidence="1 2">NEAU-LLC</strain>
    </source>
</reference>
<dbReference type="InterPro" id="IPR047729">
    <property type="entry name" value="Sce7726-like"/>
</dbReference>
<name>A0ABR8NQ12_9MICO</name>
<gene>
    <name evidence="1" type="ORF">IF188_13545</name>
</gene>
<protein>
    <submittedName>
        <fullName evidence="1">Sce7726 family protein</fullName>
    </submittedName>
</protein>
<evidence type="ECO:0000313" key="1">
    <source>
        <dbReference type="EMBL" id="MBD3942721.1"/>
    </source>
</evidence>
<dbReference type="Proteomes" id="UP000598426">
    <property type="component" value="Unassembled WGS sequence"/>
</dbReference>
<keyword evidence="2" id="KW-1185">Reference proteome</keyword>
<comment type="caution">
    <text evidence="1">The sequence shown here is derived from an EMBL/GenBank/DDBJ whole genome shotgun (WGS) entry which is preliminary data.</text>
</comment>